<organism evidence="1 2">
    <name type="scientific">Rhododendron molle</name>
    <name type="common">Chinese azalea</name>
    <name type="synonym">Azalea mollis</name>
    <dbReference type="NCBI Taxonomy" id="49168"/>
    <lineage>
        <taxon>Eukaryota</taxon>
        <taxon>Viridiplantae</taxon>
        <taxon>Streptophyta</taxon>
        <taxon>Embryophyta</taxon>
        <taxon>Tracheophyta</taxon>
        <taxon>Spermatophyta</taxon>
        <taxon>Magnoliopsida</taxon>
        <taxon>eudicotyledons</taxon>
        <taxon>Gunneridae</taxon>
        <taxon>Pentapetalae</taxon>
        <taxon>asterids</taxon>
        <taxon>Ericales</taxon>
        <taxon>Ericaceae</taxon>
        <taxon>Ericoideae</taxon>
        <taxon>Rhodoreae</taxon>
        <taxon>Rhododendron</taxon>
    </lineage>
</organism>
<reference evidence="1" key="1">
    <citation type="submission" date="2022-02" db="EMBL/GenBank/DDBJ databases">
        <title>Plant Genome Project.</title>
        <authorList>
            <person name="Zhang R.-G."/>
        </authorList>
    </citation>
    <scope>NUCLEOTIDE SEQUENCE</scope>
    <source>
        <strain evidence="1">AT1</strain>
    </source>
</reference>
<sequence length="67" mass="7650">MLMIVFLFQILAVGDEVEQLEPGKKVLFSDINAYELTIPQIFYMLSSTGMPDVLCTSRLFYVVIMNL</sequence>
<proteinExistence type="predicted"/>
<accession>A0ACC0LZV2</accession>
<name>A0ACC0LZV2_RHOML</name>
<gene>
    <name evidence="1" type="ORF">RHMOL_Rhmol10G0076800</name>
</gene>
<dbReference type="Proteomes" id="UP001062846">
    <property type="component" value="Chromosome 10"/>
</dbReference>
<comment type="caution">
    <text evidence="1">The sequence shown here is derived from an EMBL/GenBank/DDBJ whole genome shotgun (WGS) entry which is preliminary data.</text>
</comment>
<keyword evidence="2" id="KW-1185">Reference proteome</keyword>
<protein>
    <submittedName>
        <fullName evidence="1">Uncharacterized protein</fullName>
    </submittedName>
</protein>
<evidence type="ECO:0000313" key="1">
    <source>
        <dbReference type="EMBL" id="KAI8534266.1"/>
    </source>
</evidence>
<dbReference type="EMBL" id="CM046397">
    <property type="protein sequence ID" value="KAI8534266.1"/>
    <property type="molecule type" value="Genomic_DNA"/>
</dbReference>
<evidence type="ECO:0000313" key="2">
    <source>
        <dbReference type="Proteomes" id="UP001062846"/>
    </source>
</evidence>